<dbReference type="EMBL" id="JH000319">
    <property type="protein sequence ID" value="EGV97618.1"/>
    <property type="molecule type" value="Genomic_DNA"/>
</dbReference>
<protein>
    <submittedName>
        <fullName evidence="2">Uncharacterized protein</fullName>
    </submittedName>
</protein>
<name>G3HES0_CRIGR</name>
<reference evidence="3" key="1">
    <citation type="journal article" date="2011" name="Nat. Biotechnol.">
        <title>The genomic sequence of the Chinese hamster ovary (CHO)-K1 cell line.</title>
        <authorList>
            <person name="Xu X."/>
            <person name="Nagarajan H."/>
            <person name="Lewis N.E."/>
            <person name="Pan S."/>
            <person name="Cai Z."/>
            <person name="Liu X."/>
            <person name="Chen W."/>
            <person name="Xie M."/>
            <person name="Wang W."/>
            <person name="Hammond S."/>
            <person name="Andersen M.R."/>
            <person name="Neff N."/>
            <person name="Passarelli B."/>
            <person name="Koh W."/>
            <person name="Fan H.C."/>
            <person name="Wang J."/>
            <person name="Gui Y."/>
            <person name="Lee K.H."/>
            <person name="Betenbaugh M.J."/>
            <person name="Quake S.R."/>
            <person name="Famili I."/>
            <person name="Palsson B.O."/>
            <person name="Wang J."/>
        </authorList>
    </citation>
    <scope>NUCLEOTIDE SEQUENCE [LARGE SCALE GENOMIC DNA]</scope>
    <source>
        <strain evidence="3">CHO K1 cell line</strain>
    </source>
</reference>
<dbReference type="AlphaFoldDB" id="G3HES0"/>
<accession>G3HES0</accession>
<gene>
    <name evidence="2" type="ORF">I79_009064</name>
</gene>
<organism evidence="2 3">
    <name type="scientific">Cricetulus griseus</name>
    <name type="common">Chinese hamster</name>
    <name type="synonym">Cricetulus barabensis griseus</name>
    <dbReference type="NCBI Taxonomy" id="10029"/>
    <lineage>
        <taxon>Eukaryota</taxon>
        <taxon>Metazoa</taxon>
        <taxon>Chordata</taxon>
        <taxon>Craniata</taxon>
        <taxon>Vertebrata</taxon>
        <taxon>Euteleostomi</taxon>
        <taxon>Mammalia</taxon>
        <taxon>Eutheria</taxon>
        <taxon>Euarchontoglires</taxon>
        <taxon>Glires</taxon>
        <taxon>Rodentia</taxon>
        <taxon>Myomorpha</taxon>
        <taxon>Muroidea</taxon>
        <taxon>Cricetidae</taxon>
        <taxon>Cricetinae</taxon>
        <taxon>Cricetulus</taxon>
    </lineage>
</organism>
<evidence type="ECO:0000256" key="1">
    <source>
        <dbReference type="SAM" id="MobiDB-lite"/>
    </source>
</evidence>
<dbReference type="InParanoid" id="G3HES0"/>
<evidence type="ECO:0000313" key="3">
    <source>
        <dbReference type="Proteomes" id="UP000001075"/>
    </source>
</evidence>
<sequence>MGLRAPRYPHEAKTLSGQASVVGVEPSVDPCRVPPEGSPGGRHLIVGQGNHTRK</sequence>
<dbReference type="Proteomes" id="UP000001075">
    <property type="component" value="Unassembled WGS sequence"/>
</dbReference>
<feature type="region of interest" description="Disordered" evidence="1">
    <location>
        <begin position="31"/>
        <end position="54"/>
    </location>
</feature>
<proteinExistence type="predicted"/>
<evidence type="ECO:0000313" key="2">
    <source>
        <dbReference type="EMBL" id="EGV97618.1"/>
    </source>
</evidence>